<proteinExistence type="predicted"/>
<dbReference type="EMBL" id="BK059092">
    <property type="protein sequence ID" value="DAE28996.1"/>
    <property type="molecule type" value="Genomic_DNA"/>
</dbReference>
<name>A0A8S5RDF6_9VIRU</name>
<organism evidence="1">
    <name type="scientific">virus sp. ctPYc18</name>
    <dbReference type="NCBI Taxonomy" id="2828251"/>
    <lineage>
        <taxon>Viruses</taxon>
    </lineage>
</organism>
<evidence type="ECO:0000313" key="1">
    <source>
        <dbReference type="EMBL" id="DAE28996.1"/>
    </source>
</evidence>
<reference evidence="1" key="1">
    <citation type="journal article" date="2021" name="Proc. Natl. Acad. Sci. U.S.A.">
        <title>A Catalog of Tens of Thousands of Viruses from Human Metagenomes Reveals Hidden Associations with Chronic Diseases.</title>
        <authorList>
            <person name="Tisza M.J."/>
            <person name="Buck C.B."/>
        </authorList>
    </citation>
    <scope>NUCLEOTIDE SEQUENCE</scope>
    <source>
        <strain evidence="1">CtPYc18</strain>
    </source>
</reference>
<sequence length="94" mass="11091">MEFVRRLISPDRPRAKDLPRDSSGKIIVDVVNPHILEDMDYFRETALCFKRTGKFTELRPNGNPNSDYYKWSMREVDRIWNGMVRPSDGEWITG</sequence>
<accession>A0A8S5RDF6</accession>
<protein>
    <submittedName>
        <fullName evidence="1">Terminase large subunit</fullName>
    </submittedName>
</protein>